<reference evidence="2 3" key="1">
    <citation type="submission" date="2016-01" db="EMBL/GenBank/DDBJ databases">
        <title>The new phylogeny of the genus Mycobacterium.</title>
        <authorList>
            <person name="Tarcisio F."/>
            <person name="Conor M."/>
            <person name="Antonella G."/>
            <person name="Elisabetta G."/>
            <person name="Giulia F.S."/>
            <person name="Sara T."/>
            <person name="Anna F."/>
            <person name="Clotilde B."/>
            <person name="Roberto B."/>
            <person name="Veronica D.S."/>
            <person name="Fabio R."/>
            <person name="Monica P."/>
            <person name="Olivier J."/>
            <person name="Enrico T."/>
            <person name="Nicola S."/>
        </authorList>
    </citation>
    <scope>NUCLEOTIDE SEQUENCE [LARGE SCALE GENOMIC DNA]</scope>
    <source>
        <strain evidence="2 3">DSM 44277</strain>
    </source>
</reference>
<gene>
    <name evidence="2" type="ORF">AWB93_00145</name>
</gene>
<feature type="region of interest" description="Disordered" evidence="1">
    <location>
        <begin position="1"/>
        <end position="39"/>
    </location>
</feature>
<proteinExistence type="predicted"/>
<dbReference type="STRING" id="56425.AWB93_00145"/>
<dbReference type="AlphaFoldDB" id="A0A1X1QVR0"/>
<comment type="caution">
    <text evidence="2">The sequence shown here is derived from an EMBL/GenBank/DDBJ whole genome shotgun (WGS) entry which is preliminary data.</text>
</comment>
<organism evidence="2 3">
    <name type="scientific">Mycobacterium bohemicum</name>
    <dbReference type="NCBI Taxonomy" id="56425"/>
    <lineage>
        <taxon>Bacteria</taxon>
        <taxon>Bacillati</taxon>
        <taxon>Actinomycetota</taxon>
        <taxon>Actinomycetes</taxon>
        <taxon>Mycobacteriales</taxon>
        <taxon>Mycobacteriaceae</taxon>
        <taxon>Mycobacterium</taxon>
    </lineage>
</organism>
<accession>A0A1X1QVR0</accession>
<feature type="compositionally biased region" description="Basic and acidic residues" evidence="1">
    <location>
        <begin position="1"/>
        <end position="10"/>
    </location>
</feature>
<evidence type="ECO:0000313" key="2">
    <source>
        <dbReference type="EMBL" id="ORU95359.1"/>
    </source>
</evidence>
<evidence type="ECO:0000256" key="1">
    <source>
        <dbReference type="SAM" id="MobiDB-lite"/>
    </source>
</evidence>
<dbReference type="EMBL" id="LQOK01000049">
    <property type="protein sequence ID" value="ORU95359.1"/>
    <property type="molecule type" value="Genomic_DNA"/>
</dbReference>
<sequence>MGVAREHSGRDICPLHGRPRRDAGFDGPAGDQGSPEEVDWAGLPVNLDMVFSQQQRDRVYAQHLMRKRGTQMWLHRGAPQCSCDLAAGNGLRSKDAAEFMSSR</sequence>
<protein>
    <submittedName>
        <fullName evidence="2">Uncharacterized protein</fullName>
    </submittedName>
</protein>
<keyword evidence="3" id="KW-1185">Reference proteome</keyword>
<evidence type="ECO:0000313" key="3">
    <source>
        <dbReference type="Proteomes" id="UP000193990"/>
    </source>
</evidence>
<name>A0A1X1QVR0_MYCBE</name>
<dbReference type="Proteomes" id="UP000193990">
    <property type="component" value="Unassembled WGS sequence"/>
</dbReference>